<dbReference type="Proteomes" id="UP000034846">
    <property type="component" value="Unassembled WGS sequence"/>
</dbReference>
<dbReference type="PATRIC" id="fig|1618989.3.peg.571"/>
<reference evidence="4 5" key="1">
    <citation type="journal article" date="2015" name="Nature">
        <title>rRNA introns, odd ribosomes, and small enigmatic genomes across a large radiation of phyla.</title>
        <authorList>
            <person name="Brown C.T."/>
            <person name="Hug L.A."/>
            <person name="Thomas B.C."/>
            <person name="Sharon I."/>
            <person name="Castelle C.J."/>
            <person name="Singh A."/>
            <person name="Wilkins M.J."/>
            <person name="Williams K.H."/>
            <person name="Banfield J.F."/>
        </authorList>
    </citation>
    <scope>NUCLEOTIDE SEQUENCE [LARGE SCALE GENOMIC DNA]</scope>
</reference>
<keyword evidence="3" id="KW-0324">Glycolysis</keyword>
<evidence type="ECO:0000256" key="1">
    <source>
        <dbReference type="ARBA" id="ARBA00007422"/>
    </source>
</evidence>
<keyword evidence="3" id="KW-0312">Gluconeogenesis</keyword>
<dbReference type="CDD" id="cd00311">
    <property type="entry name" value="TIM"/>
    <property type="match status" value="1"/>
</dbReference>
<comment type="pathway">
    <text evidence="3">Carbohydrate degradation; glycolysis; D-glyceraldehyde 3-phosphate from glycerone phosphate: step 1/1.</text>
</comment>
<comment type="subunit">
    <text evidence="3">Homodimer.</text>
</comment>
<dbReference type="GO" id="GO:0004807">
    <property type="term" value="F:triose-phosphate isomerase activity"/>
    <property type="evidence" value="ECO:0007669"/>
    <property type="project" value="UniProtKB-UniRule"/>
</dbReference>
<dbReference type="SUPFAM" id="SSF51351">
    <property type="entry name" value="Triosephosphate isomerase (TIM)"/>
    <property type="match status" value="1"/>
</dbReference>
<dbReference type="PANTHER" id="PTHR21139">
    <property type="entry name" value="TRIOSEPHOSPHATE ISOMERASE"/>
    <property type="match status" value="1"/>
</dbReference>
<dbReference type="PROSITE" id="PS00171">
    <property type="entry name" value="TIM_1"/>
    <property type="match status" value="1"/>
</dbReference>
<evidence type="ECO:0000313" key="4">
    <source>
        <dbReference type="EMBL" id="KKW29635.1"/>
    </source>
</evidence>
<comment type="similarity">
    <text evidence="1 3">Belongs to the triosephosphate isomerase family.</text>
</comment>
<comment type="pathway">
    <text evidence="3">Carbohydrate biosynthesis; gluconeogenesis.</text>
</comment>
<keyword evidence="2 3" id="KW-0413">Isomerase</keyword>
<dbReference type="PANTHER" id="PTHR21139:SF42">
    <property type="entry name" value="TRIOSEPHOSPHATE ISOMERASE"/>
    <property type="match status" value="1"/>
</dbReference>
<organism evidence="4 5">
    <name type="scientific">Candidatus Uhrbacteria bacterium GW2011_GWD2_52_7</name>
    <dbReference type="NCBI Taxonomy" id="1618989"/>
    <lineage>
        <taxon>Bacteria</taxon>
        <taxon>Candidatus Uhriibacteriota</taxon>
    </lineage>
</organism>
<dbReference type="AlphaFoldDB" id="A0A0G1XFG9"/>
<evidence type="ECO:0000256" key="3">
    <source>
        <dbReference type="RuleBase" id="RU363013"/>
    </source>
</evidence>
<comment type="caution">
    <text evidence="4">The sequence shown here is derived from an EMBL/GenBank/DDBJ whole genome shotgun (WGS) entry which is preliminary data.</text>
</comment>
<dbReference type="UniPathway" id="UPA00109">
    <property type="reaction ID" value="UER00189"/>
</dbReference>
<name>A0A0G1XFG9_9BACT</name>
<sequence>MNLGVRESVAQARGVLRLIQGKDVLPTLVICPSFTALAEVRKVTARSRIELGAQHVGPEREGAFTGEVSAQQLHDIGVQYVIVGHSERRKIFHEDDALIADQLKAAFTAGITPILCVGEDSAAQVMHALRHLVVPRRARLIVAYEPTWAIGTGNAAQPADVVTEHKLIRDALKDLKLDEQSQIVYGGSVDAENAYSFLREPEIEGVLVGGASLKIHEFQGIVGAACDVIAAQQL</sequence>
<dbReference type="GO" id="GO:0006094">
    <property type="term" value="P:gluconeogenesis"/>
    <property type="evidence" value="ECO:0007669"/>
    <property type="project" value="UniProtKB-UniPathway"/>
</dbReference>
<dbReference type="PROSITE" id="PS51440">
    <property type="entry name" value="TIM_2"/>
    <property type="match status" value="1"/>
</dbReference>
<comment type="catalytic activity">
    <reaction evidence="3">
        <text>D-glyceraldehyde 3-phosphate = dihydroxyacetone phosphate</text>
        <dbReference type="Rhea" id="RHEA:18585"/>
        <dbReference type="ChEBI" id="CHEBI:57642"/>
        <dbReference type="ChEBI" id="CHEBI:59776"/>
        <dbReference type="EC" id="5.3.1.1"/>
    </reaction>
</comment>
<gene>
    <name evidence="4" type="ORF">UY72_C0037G0004</name>
</gene>
<protein>
    <recommendedName>
        <fullName evidence="3">Triosephosphate isomerase</fullName>
        <ecNumber evidence="3">5.3.1.1</ecNumber>
    </recommendedName>
</protein>
<dbReference type="InterPro" id="IPR020861">
    <property type="entry name" value="Triosephosphate_isomerase_AS"/>
</dbReference>
<dbReference type="NCBIfam" id="TIGR00419">
    <property type="entry name" value="tim"/>
    <property type="match status" value="1"/>
</dbReference>
<dbReference type="EC" id="5.3.1.1" evidence="3"/>
<dbReference type="InterPro" id="IPR035990">
    <property type="entry name" value="TIM_sf"/>
</dbReference>
<dbReference type="UniPathway" id="UPA00138"/>
<dbReference type="InterPro" id="IPR000652">
    <property type="entry name" value="Triosephosphate_isomerase"/>
</dbReference>
<proteinExistence type="inferred from homology"/>
<dbReference type="GO" id="GO:0006096">
    <property type="term" value="P:glycolytic process"/>
    <property type="evidence" value="ECO:0007669"/>
    <property type="project" value="UniProtKB-UniRule"/>
</dbReference>
<dbReference type="Pfam" id="PF00121">
    <property type="entry name" value="TIM"/>
    <property type="match status" value="1"/>
</dbReference>
<dbReference type="GO" id="GO:0019563">
    <property type="term" value="P:glycerol catabolic process"/>
    <property type="evidence" value="ECO:0007669"/>
    <property type="project" value="TreeGrafter"/>
</dbReference>
<dbReference type="GO" id="GO:0046166">
    <property type="term" value="P:glyceraldehyde-3-phosphate biosynthetic process"/>
    <property type="evidence" value="ECO:0007669"/>
    <property type="project" value="TreeGrafter"/>
</dbReference>
<accession>A0A0G1XFG9</accession>
<dbReference type="Gene3D" id="3.20.20.70">
    <property type="entry name" value="Aldolase class I"/>
    <property type="match status" value="1"/>
</dbReference>
<keyword evidence="3" id="KW-0963">Cytoplasm</keyword>
<dbReference type="GO" id="GO:0005829">
    <property type="term" value="C:cytosol"/>
    <property type="evidence" value="ECO:0007669"/>
    <property type="project" value="TreeGrafter"/>
</dbReference>
<evidence type="ECO:0000313" key="5">
    <source>
        <dbReference type="Proteomes" id="UP000034846"/>
    </source>
</evidence>
<dbReference type="InterPro" id="IPR013785">
    <property type="entry name" value="Aldolase_TIM"/>
</dbReference>
<comment type="subcellular location">
    <subcellularLocation>
        <location evidence="3">Cytoplasm</location>
    </subcellularLocation>
</comment>
<evidence type="ECO:0000256" key="2">
    <source>
        <dbReference type="ARBA" id="ARBA00023235"/>
    </source>
</evidence>
<dbReference type="EMBL" id="LCRD01000037">
    <property type="protein sequence ID" value="KKW29635.1"/>
    <property type="molecule type" value="Genomic_DNA"/>
</dbReference>